<feature type="domain" description="DUF7896" evidence="2">
    <location>
        <begin position="485"/>
        <end position="578"/>
    </location>
</feature>
<evidence type="ECO:0000313" key="3">
    <source>
        <dbReference type="EMBL" id="KAK8862855.1"/>
    </source>
</evidence>
<feature type="compositionally biased region" description="Polar residues" evidence="1">
    <location>
        <begin position="82"/>
        <end position="103"/>
    </location>
</feature>
<feature type="region of interest" description="Disordered" evidence="1">
    <location>
        <begin position="82"/>
        <end position="189"/>
    </location>
</feature>
<comment type="caution">
    <text evidence="3">The sequence shown here is derived from an EMBL/GenBank/DDBJ whole genome shotgun (WGS) entry which is preliminary data.</text>
</comment>
<dbReference type="InterPro" id="IPR057218">
    <property type="entry name" value="DUF7896"/>
</dbReference>
<gene>
    <name evidence="3" type="ORF">PGQ11_009090</name>
</gene>
<dbReference type="PANTHER" id="PTHR42031:SF1">
    <property type="entry name" value="KEY LIME PATHOGENICITY PROTEIN"/>
    <property type="match status" value="1"/>
</dbReference>
<evidence type="ECO:0000256" key="1">
    <source>
        <dbReference type="SAM" id="MobiDB-lite"/>
    </source>
</evidence>
<dbReference type="EMBL" id="JAPCWZ010000005">
    <property type="protein sequence ID" value="KAK8862855.1"/>
    <property type="molecule type" value="Genomic_DNA"/>
</dbReference>
<name>A0ABR2IH06_9PEZI</name>
<evidence type="ECO:0000259" key="2">
    <source>
        <dbReference type="Pfam" id="PF25438"/>
    </source>
</evidence>
<feature type="compositionally biased region" description="Polar residues" evidence="1">
    <location>
        <begin position="143"/>
        <end position="165"/>
    </location>
</feature>
<organism evidence="3 4">
    <name type="scientific">Apiospora arundinis</name>
    <dbReference type="NCBI Taxonomy" id="335852"/>
    <lineage>
        <taxon>Eukaryota</taxon>
        <taxon>Fungi</taxon>
        <taxon>Dikarya</taxon>
        <taxon>Ascomycota</taxon>
        <taxon>Pezizomycotina</taxon>
        <taxon>Sordariomycetes</taxon>
        <taxon>Xylariomycetidae</taxon>
        <taxon>Amphisphaeriales</taxon>
        <taxon>Apiosporaceae</taxon>
        <taxon>Apiospora</taxon>
    </lineage>
</organism>
<sequence>MNQGSEVNYEIQQLREALRQKELQAQAAVEAANLQAQAAVEAEYRAKQELWQYQSQFQQPQSSSPSNLDVPSPVFNEFQLSGASHMNPSFDQDAATSRRNSIPRNIGQGQVHMPTQQHVAVQNTPRSSIRPNQDHPMVKRPRTMSQQAPRSHQMDRSTSNPSTRSAGAGPFVGGPITPPPKPNGPTMMTANNSANVFDYMGQDESNPYASYANGIPINRAPSLRRHRSDMPTVNESIVMDPATYIAMLPEEETYMSSSMPTHSQFDMEFAQYNAGNHSVCGSMTSAPTLETAMSRDNSSFGNPSISHAMDRVNIQSQQSFTGMMPPMESPQTSLMGSGGNSPLGKRNAPCDEDLLAVGSNLDGQYYSNSDTLLVSQDMSRSASNASMSSIKSASSLSARAKETLSMQNMRSKSTMLKPKPASELKAEALQNAKKDGKTAIAKTKYVRPKQPKVFCTDCTEHPEGFRGDHELRRHRDAKHPQQGVVRKWICVDPHSVGLPIGVPVVNPLDKCKACTSKKKYGAYYNAAAHLRRTHFKEKPSRAKNKSGGAPRSEEEKRGGKGGGDWPPMPELKNWMKEIYVHQDELDATEEEDVDDEASNGVGAAASLPPTEVEFANIGSVHHGYDSKVPEAVLTELDYDFNTAPETINISPDNLPMYSSHIPLSSANFTFSGSPMSPNFVTYLAAQNQMNGPPQYGSVVSSNDTVTPMTAFNDATDNFGDMHFDMAYPQ</sequence>
<dbReference type="Pfam" id="PF25438">
    <property type="entry name" value="DUF7896"/>
    <property type="match status" value="1"/>
</dbReference>
<accession>A0ABR2IH06</accession>
<evidence type="ECO:0000313" key="4">
    <source>
        <dbReference type="Proteomes" id="UP001390339"/>
    </source>
</evidence>
<proteinExistence type="predicted"/>
<feature type="region of interest" description="Disordered" evidence="1">
    <location>
        <begin position="534"/>
        <end position="567"/>
    </location>
</feature>
<reference evidence="3 4" key="1">
    <citation type="journal article" date="2024" name="IMA Fungus">
        <title>Apiospora arundinis, a panoply of carbohydrate-active enzymes and secondary metabolites.</title>
        <authorList>
            <person name="Sorensen T."/>
            <person name="Petersen C."/>
            <person name="Muurmann A.T."/>
            <person name="Christiansen J.V."/>
            <person name="Brundto M.L."/>
            <person name="Overgaard C.K."/>
            <person name="Boysen A.T."/>
            <person name="Wollenberg R.D."/>
            <person name="Larsen T.O."/>
            <person name="Sorensen J.L."/>
            <person name="Nielsen K.L."/>
            <person name="Sondergaard T.E."/>
        </authorList>
    </citation>
    <scope>NUCLEOTIDE SEQUENCE [LARGE SCALE GENOMIC DNA]</scope>
    <source>
        <strain evidence="3 4">AAU 773</strain>
    </source>
</reference>
<protein>
    <submittedName>
        <fullName evidence="3">Key lime pathogenicity protein</fullName>
    </submittedName>
</protein>
<dbReference type="Proteomes" id="UP001390339">
    <property type="component" value="Unassembled WGS sequence"/>
</dbReference>
<feature type="compositionally biased region" description="Polar residues" evidence="1">
    <location>
        <begin position="113"/>
        <end position="131"/>
    </location>
</feature>
<dbReference type="PANTHER" id="PTHR42031">
    <property type="entry name" value="KEY LIME PATHOGENICITY PROTEIN"/>
    <property type="match status" value="1"/>
</dbReference>
<keyword evidence="4" id="KW-1185">Reference proteome</keyword>